<keyword evidence="2" id="KW-1133">Transmembrane helix</keyword>
<proteinExistence type="predicted"/>
<dbReference type="RefSeq" id="WP_281805586.1">
    <property type="nucleotide sequence ID" value="NZ_BSDO01000001.1"/>
</dbReference>
<dbReference type="Gene3D" id="1.20.1170.10">
    <property type="match status" value="1"/>
</dbReference>
<sequence>MATNTPASDDPKAENFSSRPPRTPPTLDLKAQEIARAPVTSEPAASGTPAEEPVAAPALADASAGTEAPEKSAEQVAETEVRQDGDTPADPPPPPHPAPEAPRKGGGGTVFAALIAGLIGGGAAAGGLWYALPILYPPVPVAAPKVDLSPLQSRIAALEARPAVDPRAIAALSERLDRDEAALKAVQDALAGLKTAPAAAPSAAPAAPAIPPALVKSVDDLKTTAEQGREALAALRRDVDTLKGSDSALRTAVAAATTGTREAGAKVEALAPQVQALIGATQSLAPQVQALATQTQALGPQVQGLEKQAEAIGPRFDALKKQIEEASAAATKFNRTASSLVVVAAFRDAVVSGRPFAAELAAARATLGANAGQLDAFAAAAEKGFAPSAALAARLAQEGAAALGAAAPAPSDARASLVDRLMSSAESLVKVRPATGPGSVDSEGLIATAVTQVRAGQLDEALKTLKQLPESVQQRLAVLRDIEARAAAVRAAGSLFQQQLAAISGKVP</sequence>
<feature type="compositionally biased region" description="Pro residues" evidence="1">
    <location>
        <begin position="89"/>
        <end position="100"/>
    </location>
</feature>
<evidence type="ECO:0000313" key="5">
    <source>
        <dbReference type="Proteomes" id="UP001144397"/>
    </source>
</evidence>
<keyword evidence="2" id="KW-0812">Transmembrane</keyword>
<evidence type="ECO:0000256" key="2">
    <source>
        <dbReference type="SAM" id="Phobius"/>
    </source>
</evidence>
<feature type="region of interest" description="Disordered" evidence="1">
    <location>
        <begin position="1"/>
        <end position="105"/>
    </location>
</feature>
<accession>A0A9W6CK32</accession>
<keyword evidence="2" id="KW-0472">Membrane</keyword>
<feature type="compositionally biased region" description="Basic and acidic residues" evidence="1">
    <location>
        <begin position="68"/>
        <end position="85"/>
    </location>
</feature>
<feature type="transmembrane region" description="Helical" evidence="2">
    <location>
        <begin position="110"/>
        <end position="132"/>
    </location>
</feature>
<evidence type="ECO:0000313" key="6">
    <source>
        <dbReference type="Proteomes" id="UP001245370"/>
    </source>
</evidence>
<dbReference type="GeneID" id="95761601"/>
<reference evidence="4 6" key="2">
    <citation type="submission" date="2023-07" db="EMBL/GenBank/DDBJ databases">
        <title>Genomic Encyclopedia of Type Strains, Phase IV (KMG-IV): sequencing the most valuable type-strain genomes for metagenomic binning, comparative biology and taxonomic classification.</title>
        <authorList>
            <person name="Goeker M."/>
        </authorList>
    </citation>
    <scope>NUCLEOTIDE SEQUENCE [LARGE SCALE GENOMIC DNA]</scope>
    <source>
        <strain evidence="4 6">DSM 338</strain>
    </source>
</reference>
<protein>
    <submittedName>
        <fullName evidence="3">Tail protein</fullName>
    </submittedName>
</protein>
<dbReference type="EMBL" id="BSDO01000001">
    <property type="protein sequence ID" value="GLI21132.1"/>
    <property type="molecule type" value="Genomic_DNA"/>
</dbReference>
<dbReference type="EMBL" id="JAVDPY010000002">
    <property type="protein sequence ID" value="MDR6332856.1"/>
    <property type="molecule type" value="Genomic_DNA"/>
</dbReference>
<dbReference type="AlphaFoldDB" id="A0A9W6CK32"/>
<organism evidence="3 5">
    <name type="scientific">Xanthobacter flavus</name>
    <dbReference type="NCBI Taxonomy" id="281"/>
    <lineage>
        <taxon>Bacteria</taxon>
        <taxon>Pseudomonadati</taxon>
        <taxon>Pseudomonadota</taxon>
        <taxon>Alphaproteobacteria</taxon>
        <taxon>Hyphomicrobiales</taxon>
        <taxon>Xanthobacteraceae</taxon>
        <taxon>Xanthobacter</taxon>
    </lineage>
</organism>
<comment type="caution">
    <text evidence="3">The sequence shown here is derived from an EMBL/GenBank/DDBJ whole genome shotgun (WGS) entry which is preliminary data.</text>
</comment>
<gene>
    <name evidence="4" type="ORF">GGQ86_001320</name>
    <name evidence="3" type="ORF">XFLAVUS301_08060</name>
</gene>
<keyword evidence="6" id="KW-1185">Reference proteome</keyword>
<evidence type="ECO:0000313" key="4">
    <source>
        <dbReference type="EMBL" id="MDR6332856.1"/>
    </source>
</evidence>
<dbReference type="Proteomes" id="UP001144397">
    <property type="component" value="Unassembled WGS sequence"/>
</dbReference>
<dbReference type="Proteomes" id="UP001245370">
    <property type="component" value="Unassembled WGS sequence"/>
</dbReference>
<evidence type="ECO:0000256" key="1">
    <source>
        <dbReference type="SAM" id="MobiDB-lite"/>
    </source>
</evidence>
<reference evidence="3" key="1">
    <citation type="submission" date="2022-12" db="EMBL/GenBank/DDBJ databases">
        <title>Reference genome sequencing for broad-spectrum identification of bacterial and archaeal isolates by mass spectrometry.</title>
        <authorList>
            <person name="Sekiguchi Y."/>
            <person name="Tourlousse D.M."/>
        </authorList>
    </citation>
    <scope>NUCLEOTIDE SEQUENCE</scope>
    <source>
        <strain evidence="3">301</strain>
    </source>
</reference>
<name>A0A9W6CK32_XANFL</name>
<evidence type="ECO:0000313" key="3">
    <source>
        <dbReference type="EMBL" id="GLI21132.1"/>
    </source>
</evidence>
<feature type="compositionally biased region" description="Low complexity" evidence="1">
    <location>
        <begin position="49"/>
        <end position="64"/>
    </location>
</feature>